<sequence length="1085" mass="123150">MTVTATQLTVHMKAAKTILPSRSGVDAPEGHSMMFDPNAITTQQSQIQYQQPQQNDKDKNQDGTQKDTFPSFCYANVNMIHKITPNTTQTHNSTVNMSQLSDDKCYITQPFSYNYALVNQMSLTQNTISNITFKCEVCGLMFAHLSLLNHHKRVHQPQGDQNQPQQQQITVQVQQPQQPTQIQIVSADRIRYPCEECGLTFNTQTDLKSHRIQSHQPQQQQQVATQPQPQQQNTLKIKNCESCGAPLPQDNNKKRAVMKVKCENCLSAEAIQPQIFVVATASDSTAVKFEESTGTQTSSNLGTQNSIPIGVKNNHPVKRRGVASVTKCTKCNGSGIIFIGGSKNQQNNVDKPFHCNICNGSFSRYSSLWSHKRLHTGEKNFKCNICGLAFAKAAYLKNHSRIHTGEKPYRCNVCGMQFSQSPHLKNHERIHSGERPYVCEVCEKSFARHSTLWNHRRIHTGEKPYRCDICGSCFNQATHLKNHAKVHSGEKPFKCDICSVGFSDRFALKRHRNIHEKYGRTKPNPPPASTTDDTQTNNTTTDSANTTTVSTVETATQESNEHEELLETKYEEKFVPTDEITEEMTDISELQVHTYHFPSAPIFTVPIPNLPHSVAEKALESPPSLGGNEIYEVKKTYRRLALKYHPDKNPNNPEASEKFKEVNRAHSILSDPTKRNIYDNYGSLGLYIAEQFGEENVNAYFVVTSTWCKALFIVCGIISCCYCCCCLCCCCNFCCGKCKPRPPEDTGDYHTLNSNGFLLTYQLELLHVYVHHLNFRWVVLQHLFIHLTKYRIFYYNICLVNGDRLKSSHEDASEDEAAGSPRNSTPPITSQPSPKKGPNAPVYAMPPPTSNLGENAALNQGDVPVYTPAEDDINQQDIANGLDLHQSTVSGVLRRFHETGEYFRRPGQRRRRTTTAQRDRFLLLQSLRHRTLTAPALQVMTLGRYQFQISANTVRRRLAEHDLRPRIPARGPQLTAAHRRVRLLFTQNHVDWELDQWRLVMFSDESRFCLDQSDRRVRVDQCSGERYVQCVTFDARTELVVLERGIQNAAKYITNILEPHIVPFQPFIGMTLFLCMIMVDRTLRE</sequence>
<organism evidence="15 16">
    <name type="scientific">Tenebrio molitor</name>
    <name type="common">Yellow mealworm beetle</name>
    <dbReference type="NCBI Taxonomy" id="7067"/>
    <lineage>
        <taxon>Eukaryota</taxon>
        <taxon>Metazoa</taxon>
        <taxon>Ecdysozoa</taxon>
        <taxon>Arthropoda</taxon>
        <taxon>Hexapoda</taxon>
        <taxon>Insecta</taxon>
        <taxon>Pterygota</taxon>
        <taxon>Neoptera</taxon>
        <taxon>Endopterygota</taxon>
        <taxon>Coleoptera</taxon>
        <taxon>Polyphaga</taxon>
        <taxon>Cucujiformia</taxon>
        <taxon>Tenebrionidae</taxon>
        <taxon>Tenebrio</taxon>
    </lineage>
</organism>
<feature type="domain" description="C2H2-type" evidence="14">
    <location>
        <begin position="493"/>
        <end position="515"/>
    </location>
</feature>
<dbReference type="FunFam" id="3.30.160.60:FF:000688">
    <property type="entry name" value="zinc finger protein 197 isoform X1"/>
    <property type="match status" value="1"/>
</dbReference>
<evidence type="ECO:0000313" key="15">
    <source>
        <dbReference type="EMBL" id="KAH0810474.1"/>
    </source>
</evidence>
<comment type="subcellular location">
    <subcellularLocation>
        <location evidence="1">Nucleus</location>
    </subcellularLocation>
</comment>
<dbReference type="PROSITE" id="PS00028">
    <property type="entry name" value="ZINC_FINGER_C2H2_1"/>
    <property type="match status" value="8"/>
</dbReference>
<reference evidence="15" key="1">
    <citation type="journal article" date="2020" name="J Insects Food Feed">
        <title>The yellow mealworm (Tenebrio molitor) genome: a resource for the emerging insects as food and feed industry.</title>
        <authorList>
            <person name="Eriksson T."/>
            <person name="Andere A."/>
            <person name="Kelstrup H."/>
            <person name="Emery V."/>
            <person name="Picard C."/>
        </authorList>
    </citation>
    <scope>NUCLEOTIDE SEQUENCE</scope>
    <source>
        <strain evidence="15">Stoneville</strain>
        <tissue evidence="15">Whole head</tissue>
    </source>
</reference>
<gene>
    <name evidence="15" type="ORF">GEV33_012317</name>
</gene>
<dbReference type="FunFam" id="3.30.160.60:FF:002343">
    <property type="entry name" value="Zinc finger protein 33A"/>
    <property type="match status" value="1"/>
</dbReference>
<feature type="compositionally biased region" description="Polar residues" evidence="12">
    <location>
        <begin position="821"/>
        <end position="833"/>
    </location>
</feature>
<feature type="compositionally biased region" description="Basic and acidic residues" evidence="12">
    <location>
        <begin position="55"/>
        <end position="65"/>
    </location>
</feature>
<keyword evidence="9" id="KW-0539">Nucleus</keyword>
<feature type="compositionally biased region" description="Low complexity" evidence="12">
    <location>
        <begin position="43"/>
        <end position="54"/>
    </location>
</feature>
<keyword evidence="16" id="KW-1185">Reference proteome</keyword>
<feature type="domain" description="C2H2-type" evidence="14">
    <location>
        <begin position="465"/>
        <end position="492"/>
    </location>
</feature>
<dbReference type="Gene3D" id="3.30.420.10">
    <property type="entry name" value="Ribonuclease H-like superfamily/Ribonuclease H"/>
    <property type="match status" value="1"/>
</dbReference>
<comment type="caution">
    <text evidence="15">The sequence shown here is derived from an EMBL/GenBank/DDBJ whole genome shotgun (WGS) entry which is preliminary data.</text>
</comment>
<dbReference type="Pfam" id="PF00226">
    <property type="entry name" value="DnaJ"/>
    <property type="match status" value="1"/>
</dbReference>
<evidence type="ECO:0000256" key="8">
    <source>
        <dbReference type="ARBA" id="ARBA00023163"/>
    </source>
</evidence>
<dbReference type="InterPro" id="IPR018253">
    <property type="entry name" value="DnaJ_domain_CS"/>
</dbReference>
<protein>
    <submittedName>
        <fullName evidence="15">Uncharacterized protein</fullName>
    </submittedName>
</protein>
<dbReference type="Gene3D" id="1.10.287.110">
    <property type="entry name" value="DnaJ domain"/>
    <property type="match status" value="1"/>
</dbReference>
<evidence type="ECO:0000256" key="10">
    <source>
        <dbReference type="ARBA" id="ARBA00037948"/>
    </source>
</evidence>
<dbReference type="Pfam" id="PF00096">
    <property type="entry name" value="zf-C2H2"/>
    <property type="match status" value="8"/>
</dbReference>
<dbReference type="PROSITE" id="PS00636">
    <property type="entry name" value="DNAJ_1"/>
    <property type="match status" value="1"/>
</dbReference>
<dbReference type="EMBL" id="JABDTM020027467">
    <property type="protein sequence ID" value="KAH0810474.1"/>
    <property type="molecule type" value="Genomic_DNA"/>
</dbReference>
<keyword evidence="6" id="KW-0805">Transcription regulation</keyword>
<dbReference type="GO" id="GO:0030674">
    <property type="term" value="F:protein-macromolecule adaptor activity"/>
    <property type="evidence" value="ECO:0007669"/>
    <property type="project" value="UniProtKB-ARBA"/>
</dbReference>
<dbReference type="PANTHER" id="PTHR24388:SF54">
    <property type="entry name" value="PROTEIN ESCARGOT"/>
    <property type="match status" value="1"/>
</dbReference>
<dbReference type="SUPFAM" id="SSF46689">
    <property type="entry name" value="Homeodomain-like"/>
    <property type="match status" value="1"/>
</dbReference>
<dbReference type="PROSITE" id="PS50157">
    <property type="entry name" value="ZINC_FINGER_C2H2_2"/>
    <property type="match status" value="8"/>
</dbReference>
<keyword evidence="8" id="KW-0804">Transcription</keyword>
<evidence type="ECO:0000256" key="6">
    <source>
        <dbReference type="ARBA" id="ARBA00023015"/>
    </source>
</evidence>
<dbReference type="FunFam" id="3.30.160.60:FF:000100">
    <property type="entry name" value="Zinc finger 45-like"/>
    <property type="match status" value="1"/>
</dbReference>
<feature type="compositionally biased region" description="Low complexity" evidence="12">
    <location>
        <begin position="214"/>
        <end position="231"/>
    </location>
</feature>
<feature type="domain" description="C2H2-type" evidence="14">
    <location>
        <begin position="133"/>
        <end position="160"/>
    </location>
</feature>
<dbReference type="GO" id="GO:0015074">
    <property type="term" value="P:DNA integration"/>
    <property type="evidence" value="ECO:0007669"/>
    <property type="project" value="InterPro"/>
</dbReference>
<evidence type="ECO:0000259" key="14">
    <source>
        <dbReference type="PROSITE" id="PS50157"/>
    </source>
</evidence>
<dbReference type="AlphaFoldDB" id="A0A8J6L3L3"/>
<dbReference type="InterPro" id="IPR036869">
    <property type="entry name" value="J_dom_sf"/>
</dbReference>
<comment type="similarity">
    <text evidence="10">Belongs to the snail C2H2-type zinc-finger protein family.</text>
</comment>
<evidence type="ECO:0000256" key="2">
    <source>
        <dbReference type="ARBA" id="ARBA00022723"/>
    </source>
</evidence>
<feature type="compositionally biased region" description="Low complexity" evidence="12">
    <location>
        <begin position="529"/>
        <end position="556"/>
    </location>
</feature>
<dbReference type="InterPro" id="IPR013087">
    <property type="entry name" value="Znf_C2H2_type"/>
</dbReference>
<feature type="region of interest" description="Disordered" evidence="12">
    <location>
        <begin position="291"/>
        <end position="314"/>
    </location>
</feature>
<keyword evidence="5" id="KW-0862">Zinc</keyword>
<feature type="region of interest" description="Disordered" evidence="12">
    <location>
        <begin position="43"/>
        <end position="65"/>
    </location>
</feature>
<feature type="domain" description="J" evidence="13">
    <location>
        <begin position="614"/>
        <end position="682"/>
    </location>
</feature>
<evidence type="ECO:0000256" key="7">
    <source>
        <dbReference type="ARBA" id="ARBA00023125"/>
    </source>
</evidence>
<evidence type="ECO:0000256" key="12">
    <source>
        <dbReference type="SAM" id="MobiDB-lite"/>
    </source>
</evidence>
<dbReference type="GO" id="GO:0000978">
    <property type="term" value="F:RNA polymerase II cis-regulatory region sequence-specific DNA binding"/>
    <property type="evidence" value="ECO:0007669"/>
    <property type="project" value="TreeGrafter"/>
</dbReference>
<evidence type="ECO:0000256" key="5">
    <source>
        <dbReference type="ARBA" id="ARBA00022833"/>
    </source>
</evidence>
<dbReference type="GO" id="GO:0005634">
    <property type="term" value="C:nucleus"/>
    <property type="evidence" value="ECO:0007669"/>
    <property type="project" value="UniProtKB-SubCell"/>
</dbReference>
<dbReference type="InterPro" id="IPR001623">
    <property type="entry name" value="DnaJ_domain"/>
</dbReference>
<feature type="domain" description="C2H2-type" evidence="14">
    <location>
        <begin position="353"/>
        <end position="380"/>
    </location>
</feature>
<reference evidence="15" key="2">
    <citation type="submission" date="2021-08" db="EMBL/GenBank/DDBJ databases">
        <authorList>
            <person name="Eriksson T."/>
        </authorList>
    </citation>
    <scope>NUCLEOTIDE SEQUENCE</scope>
    <source>
        <strain evidence="15">Stoneville</strain>
        <tissue evidence="15">Whole head</tissue>
    </source>
</reference>
<feature type="region of interest" description="Disordered" evidence="12">
    <location>
        <begin position="208"/>
        <end position="231"/>
    </location>
</feature>
<feature type="region of interest" description="Disordered" evidence="12">
    <location>
        <begin position="514"/>
        <end position="565"/>
    </location>
</feature>
<evidence type="ECO:0000256" key="9">
    <source>
        <dbReference type="ARBA" id="ARBA00023242"/>
    </source>
</evidence>
<dbReference type="GO" id="GO:0008270">
    <property type="term" value="F:zinc ion binding"/>
    <property type="evidence" value="ECO:0007669"/>
    <property type="project" value="UniProtKB-KW"/>
</dbReference>
<proteinExistence type="inferred from homology"/>
<dbReference type="PROSITE" id="PS50076">
    <property type="entry name" value="DNAJ_2"/>
    <property type="match status" value="1"/>
</dbReference>
<dbReference type="SMART" id="SM00271">
    <property type="entry name" value="DnaJ"/>
    <property type="match status" value="1"/>
</dbReference>
<dbReference type="InterPro" id="IPR009057">
    <property type="entry name" value="Homeodomain-like_sf"/>
</dbReference>
<feature type="region of interest" description="Disordered" evidence="12">
    <location>
        <begin position="153"/>
        <end position="174"/>
    </location>
</feature>
<dbReference type="SUPFAM" id="SSF46565">
    <property type="entry name" value="Chaperone J-domain"/>
    <property type="match status" value="1"/>
</dbReference>
<dbReference type="SUPFAM" id="SSF57667">
    <property type="entry name" value="beta-beta-alpha zinc fingers"/>
    <property type="match status" value="4"/>
</dbReference>
<dbReference type="GO" id="GO:0000981">
    <property type="term" value="F:DNA-binding transcription factor activity, RNA polymerase II-specific"/>
    <property type="evidence" value="ECO:0007669"/>
    <property type="project" value="TreeGrafter"/>
</dbReference>
<dbReference type="InterPro" id="IPR036397">
    <property type="entry name" value="RNaseH_sf"/>
</dbReference>
<feature type="compositionally biased region" description="Low complexity" evidence="12">
    <location>
        <begin position="163"/>
        <end position="174"/>
    </location>
</feature>
<dbReference type="PRINTS" id="PR00625">
    <property type="entry name" value="JDOMAIN"/>
</dbReference>
<dbReference type="InterPro" id="IPR002492">
    <property type="entry name" value="Transposase_Tc1-like"/>
</dbReference>
<evidence type="ECO:0000256" key="4">
    <source>
        <dbReference type="ARBA" id="ARBA00022771"/>
    </source>
</evidence>
<evidence type="ECO:0000259" key="13">
    <source>
        <dbReference type="PROSITE" id="PS50076"/>
    </source>
</evidence>
<dbReference type="SMART" id="SM00355">
    <property type="entry name" value="ZnF_C2H2"/>
    <property type="match status" value="8"/>
</dbReference>
<dbReference type="CDD" id="cd06257">
    <property type="entry name" value="DnaJ"/>
    <property type="match status" value="1"/>
</dbReference>
<feature type="domain" description="C2H2-type" evidence="14">
    <location>
        <begin position="192"/>
        <end position="220"/>
    </location>
</feature>
<feature type="domain" description="C2H2-type" evidence="14">
    <location>
        <begin position="437"/>
        <end position="464"/>
    </location>
</feature>
<keyword evidence="2" id="KW-0479">Metal-binding</keyword>
<evidence type="ECO:0000313" key="16">
    <source>
        <dbReference type="Proteomes" id="UP000719412"/>
    </source>
</evidence>
<accession>A0A8J6L3L3</accession>
<dbReference type="FunFam" id="3.30.160.60:FF:002467">
    <property type="entry name" value="Zinc finger protein 51"/>
    <property type="match status" value="1"/>
</dbReference>
<keyword evidence="7" id="KW-0238">DNA-binding</keyword>
<dbReference type="Proteomes" id="UP000719412">
    <property type="component" value="Unassembled WGS sequence"/>
</dbReference>
<keyword evidence="3" id="KW-0677">Repeat</keyword>
<dbReference type="Pfam" id="PF01498">
    <property type="entry name" value="HTH_Tnp_Tc3_2"/>
    <property type="match status" value="1"/>
</dbReference>
<dbReference type="InterPro" id="IPR050527">
    <property type="entry name" value="Snail/Krueppel_Znf"/>
</dbReference>
<feature type="domain" description="C2H2-type" evidence="14">
    <location>
        <begin position="381"/>
        <end position="408"/>
    </location>
</feature>
<feature type="region of interest" description="Disordered" evidence="12">
    <location>
        <begin position="810"/>
        <end position="857"/>
    </location>
</feature>
<evidence type="ECO:0000256" key="11">
    <source>
        <dbReference type="PROSITE-ProRule" id="PRU00042"/>
    </source>
</evidence>
<evidence type="ECO:0000256" key="1">
    <source>
        <dbReference type="ARBA" id="ARBA00004123"/>
    </source>
</evidence>
<name>A0A8J6L3L3_TENMO</name>
<dbReference type="PANTHER" id="PTHR24388">
    <property type="entry name" value="ZINC FINGER PROTEIN"/>
    <property type="match status" value="1"/>
</dbReference>
<dbReference type="FunFam" id="3.30.160.60:FF:000512">
    <property type="entry name" value="zinc finger protein 197 isoform X1"/>
    <property type="match status" value="1"/>
</dbReference>
<feature type="domain" description="C2H2-type" evidence="14">
    <location>
        <begin position="409"/>
        <end position="436"/>
    </location>
</feature>
<evidence type="ECO:0000256" key="3">
    <source>
        <dbReference type="ARBA" id="ARBA00022737"/>
    </source>
</evidence>
<dbReference type="FunFam" id="3.30.160.60:FF:000557">
    <property type="entry name" value="zinc finger and SCAN domain-containing protein 29"/>
    <property type="match status" value="1"/>
</dbReference>
<dbReference type="Gene3D" id="3.30.160.60">
    <property type="entry name" value="Classic Zinc Finger"/>
    <property type="match status" value="7"/>
</dbReference>
<dbReference type="InterPro" id="IPR036236">
    <property type="entry name" value="Znf_C2H2_sf"/>
</dbReference>
<keyword evidence="4 11" id="KW-0863">Zinc-finger</keyword>
<dbReference type="GO" id="GO:0006313">
    <property type="term" value="P:DNA transposition"/>
    <property type="evidence" value="ECO:0007669"/>
    <property type="project" value="InterPro"/>
</dbReference>
<feature type="compositionally biased region" description="Polar residues" evidence="12">
    <location>
        <begin position="292"/>
        <end position="307"/>
    </location>
</feature>